<protein>
    <submittedName>
        <fullName evidence="2">Uncharacterized protein</fullName>
    </submittedName>
</protein>
<dbReference type="KEGG" id="hhy:Halhy_2816"/>
<accession>F4L323</accession>
<feature type="transmembrane region" description="Helical" evidence="1">
    <location>
        <begin position="98"/>
        <end position="116"/>
    </location>
</feature>
<keyword evidence="1" id="KW-0812">Transmembrane</keyword>
<keyword evidence="1" id="KW-1133">Transmembrane helix</keyword>
<keyword evidence="1" id="KW-0472">Membrane</keyword>
<sequence>MDASQKTTNPAAKPEEKKHTLKQALKDISTAGGVTVFVITTLTSFSLPGILSTVLQGDFSLDAEGIVLIWKMILLTAPLTIGIVVVMVALMREWVSEVWGTALLTSAVLIVTTFFLREDGQSILSVAWSRTTGNPFFYFPLQLLLEYFRIYYWIPFVSSFIIGFFISWAINRLMVVKSWE</sequence>
<feature type="transmembrane region" description="Helical" evidence="1">
    <location>
        <begin position="67"/>
        <end position="91"/>
    </location>
</feature>
<proteinExistence type="predicted"/>
<evidence type="ECO:0000256" key="1">
    <source>
        <dbReference type="SAM" id="Phobius"/>
    </source>
</evidence>
<feature type="transmembrane region" description="Helical" evidence="1">
    <location>
        <begin position="28"/>
        <end position="47"/>
    </location>
</feature>
<reference evidence="2 3" key="1">
    <citation type="journal article" date="2011" name="Stand. Genomic Sci.">
        <title>Complete genome sequence of Haliscomenobacter hydrossis type strain (O).</title>
        <authorList>
            <consortium name="US DOE Joint Genome Institute (JGI-PGF)"/>
            <person name="Daligault H."/>
            <person name="Lapidus A."/>
            <person name="Zeytun A."/>
            <person name="Nolan M."/>
            <person name="Lucas S."/>
            <person name="Del Rio T.G."/>
            <person name="Tice H."/>
            <person name="Cheng J.F."/>
            <person name="Tapia R."/>
            <person name="Han C."/>
            <person name="Goodwin L."/>
            <person name="Pitluck S."/>
            <person name="Liolios K."/>
            <person name="Pagani I."/>
            <person name="Ivanova N."/>
            <person name="Huntemann M."/>
            <person name="Mavromatis K."/>
            <person name="Mikhailova N."/>
            <person name="Pati A."/>
            <person name="Chen A."/>
            <person name="Palaniappan K."/>
            <person name="Land M."/>
            <person name="Hauser L."/>
            <person name="Brambilla E.M."/>
            <person name="Rohde M."/>
            <person name="Verbarg S."/>
            <person name="Goker M."/>
            <person name="Bristow J."/>
            <person name="Eisen J.A."/>
            <person name="Markowitz V."/>
            <person name="Hugenholtz P."/>
            <person name="Kyrpides N.C."/>
            <person name="Klenk H.P."/>
            <person name="Woyke T."/>
        </authorList>
    </citation>
    <scope>NUCLEOTIDE SEQUENCE [LARGE SCALE GENOMIC DNA]</scope>
    <source>
        <strain evidence="3">ATCC 27775 / DSM 1100 / LMG 10767 / O</strain>
    </source>
</reference>
<evidence type="ECO:0000313" key="2">
    <source>
        <dbReference type="EMBL" id="AEE50682.1"/>
    </source>
</evidence>
<evidence type="ECO:0000313" key="3">
    <source>
        <dbReference type="Proteomes" id="UP000008461"/>
    </source>
</evidence>
<reference key="2">
    <citation type="submission" date="2011-04" db="EMBL/GenBank/DDBJ databases">
        <title>Complete sequence of chromosome of Haliscomenobacter hydrossis DSM 1100.</title>
        <authorList>
            <consortium name="US DOE Joint Genome Institute (JGI-PGF)"/>
            <person name="Lucas S."/>
            <person name="Han J."/>
            <person name="Lapidus A."/>
            <person name="Bruce D."/>
            <person name="Goodwin L."/>
            <person name="Pitluck S."/>
            <person name="Peters L."/>
            <person name="Kyrpides N."/>
            <person name="Mavromatis K."/>
            <person name="Ivanova N."/>
            <person name="Ovchinnikova G."/>
            <person name="Pagani I."/>
            <person name="Daligault H."/>
            <person name="Detter J.C."/>
            <person name="Han C."/>
            <person name="Land M."/>
            <person name="Hauser L."/>
            <person name="Markowitz V."/>
            <person name="Cheng J.-F."/>
            <person name="Hugenholtz P."/>
            <person name="Woyke T."/>
            <person name="Wu D."/>
            <person name="Verbarg S."/>
            <person name="Frueling A."/>
            <person name="Brambilla E."/>
            <person name="Klenk H.-P."/>
            <person name="Eisen J.A."/>
        </authorList>
    </citation>
    <scope>NUCLEOTIDE SEQUENCE</scope>
    <source>
        <strain>DSM 1100</strain>
    </source>
</reference>
<dbReference type="EMBL" id="CP002691">
    <property type="protein sequence ID" value="AEE50682.1"/>
    <property type="molecule type" value="Genomic_DNA"/>
</dbReference>
<dbReference type="AlphaFoldDB" id="F4L323"/>
<name>F4L323_HALH1</name>
<feature type="transmembrane region" description="Helical" evidence="1">
    <location>
        <begin position="150"/>
        <end position="170"/>
    </location>
</feature>
<dbReference type="RefSeq" id="WP_013765230.1">
    <property type="nucleotide sequence ID" value="NC_015510.1"/>
</dbReference>
<organism evidence="2 3">
    <name type="scientific">Haliscomenobacter hydrossis (strain ATCC 27775 / DSM 1100 / LMG 10767 / O)</name>
    <dbReference type="NCBI Taxonomy" id="760192"/>
    <lineage>
        <taxon>Bacteria</taxon>
        <taxon>Pseudomonadati</taxon>
        <taxon>Bacteroidota</taxon>
        <taxon>Saprospiria</taxon>
        <taxon>Saprospirales</taxon>
        <taxon>Haliscomenobacteraceae</taxon>
        <taxon>Haliscomenobacter</taxon>
    </lineage>
</organism>
<gene>
    <name evidence="2" type="ordered locus">Halhy_2816</name>
</gene>
<dbReference type="STRING" id="760192.Halhy_2816"/>
<dbReference type="HOGENOM" id="CLU_1494239_0_0_10"/>
<keyword evidence="3" id="KW-1185">Reference proteome</keyword>
<dbReference type="Proteomes" id="UP000008461">
    <property type="component" value="Chromosome"/>
</dbReference>